<dbReference type="Proteomes" id="UP001308005">
    <property type="component" value="Unassembled WGS sequence"/>
</dbReference>
<reference evidence="1 2" key="2">
    <citation type="submission" date="2024-01" db="EMBL/GenBank/DDBJ databases">
        <authorList>
            <person name="Xie X."/>
        </authorList>
    </citation>
    <scope>NUCLEOTIDE SEQUENCE [LARGE SCALE GENOMIC DNA]</scope>
    <source>
        <strain evidence="1">SCUT-1</strain>
    </source>
</reference>
<gene>
    <name evidence="1" type="ORF">VSS37_01675</name>
</gene>
<keyword evidence="2" id="KW-1185">Reference proteome</keyword>
<dbReference type="RefSeq" id="WP_324692876.1">
    <property type="nucleotide sequence ID" value="NZ_JAYMYJ010000013.1"/>
</dbReference>
<accession>A0ABU6CSC6</accession>
<evidence type="ECO:0000313" key="2">
    <source>
        <dbReference type="Proteomes" id="UP001308005"/>
    </source>
</evidence>
<name>A0ABU6CSC6_9GAMM</name>
<comment type="caution">
    <text evidence="1">The sequence shown here is derived from an EMBL/GenBank/DDBJ whole genome shotgun (WGS) entry which is preliminary data.</text>
</comment>
<protein>
    <submittedName>
        <fullName evidence="1">Uncharacterized protein</fullName>
    </submittedName>
</protein>
<organism evidence="1 2">
    <name type="scientific">Candidatus Thiothrix phosphatis</name>
    <dbReference type="NCBI Taxonomy" id="3112415"/>
    <lineage>
        <taxon>Bacteria</taxon>
        <taxon>Pseudomonadati</taxon>
        <taxon>Pseudomonadota</taxon>
        <taxon>Gammaproteobacteria</taxon>
        <taxon>Thiotrichales</taxon>
        <taxon>Thiotrichaceae</taxon>
        <taxon>Thiothrix</taxon>
    </lineage>
</organism>
<dbReference type="EMBL" id="JAYMYJ010000013">
    <property type="protein sequence ID" value="MEB4589679.1"/>
    <property type="molecule type" value="Genomic_DNA"/>
</dbReference>
<proteinExistence type="predicted"/>
<sequence length="96" mass="10936">MKRRYYYPIGKLKPLKGTCDDFYQEVRKLQYPYLPISAASYRRLLDAPADYYRMPGKNGKVVTFGNTGGGFALMPLNPEEATWILKEQPQPGSAVQ</sequence>
<reference evidence="2" key="1">
    <citation type="submission" date="2023-07" db="EMBL/GenBank/DDBJ databases">
        <title>The carbon used by Thiothrix.</title>
        <authorList>
            <person name="Chen L."/>
        </authorList>
    </citation>
    <scope>NUCLEOTIDE SEQUENCE [LARGE SCALE GENOMIC DNA]</scope>
</reference>
<evidence type="ECO:0000313" key="1">
    <source>
        <dbReference type="EMBL" id="MEB4589679.1"/>
    </source>
</evidence>